<name>A0A1E5GDB0_9ENTE</name>
<protein>
    <recommendedName>
        <fullName evidence="5">OmpR/PhoB-type domain-containing protein</fullName>
    </recommendedName>
</protein>
<dbReference type="RefSeq" id="WP_069664438.1">
    <property type="nucleotide sequence ID" value="NZ_JBHUJJ010000001.1"/>
</dbReference>
<feature type="domain" description="OmpR/PhoB-type" evidence="5">
    <location>
        <begin position="134"/>
        <end position="234"/>
    </location>
</feature>
<reference evidence="7" key="1">
    <citation type="submission" date="2016-09" db="EMBL/GenBank/DDBJ databases">
        <authorList>
            <person name="Gulvik C.A."/>
        </authorList>
    </citation>
    <scope>NUCLEOTIDE SEQUENCE [LARGE SCALE GENOMIC DNA]</scope>
    <source>
        <strain evidence="7">LMG 8895</strain>
    </source>
</reference>
<keyword evidence="2 4" id="KW-0238">DNA-binding</keyword>
<dbReference type="Pfam" id="PF00486">
    <property type="entry name" value="Trans_reg_C"/>
    <property type="match status" value="1"/>
</dbReference>
<sequence>MSKLAVLTFKDNEKIDKYIKKLNDNKHNFIFLDNNLDNTVMEQTLQKFQGVIFFENELSDLNKICESILKMKKVSTCYIWVISTTPKEIGKMVYLQLGADAVFENETSLDEIELIINNALSRNAAVQGVSDNLENTPKNADFQMFHGNLSVLLGGDKEVPLTRLEFKILDLLYKKPKVAFTYQEIYQEIYQEDMGDKHYRIANIIFHLRKKIEVESERPKYIKTVRSKGYMLDV</sequence>
<dbReference type="Proteomes" id="UP000095094">
    <property type="component" value="Unassembled WGS sequence"/>
</dbReference>
<dbReference type="SMART" id="SM00862">
    <property type="entry name" value="Trans_reg_C"/>
    <property type="match status" value="1"/>
</dbReference>
<keyword evidence="1" id="KW-0805">Transcription regulation</keyword>
<accession>A0A1E5GDB0</accession>
<evidence type="ECO:0000256" key="3">
    <source>
        <dbReference type="ARBA" id="ARBA00023163"/>
    </source>
</evidence>
<dbReference type="GO" id="GO:0003677">
    <property type="term" value="F:DNA binding"/>
    <property type="evidence" value="ECO:0007669"/>
    <property type="project" value="UniProtKB-UniRule"/>
</dbReference>
<dbReference type="Gene3D" id="1.10.10.10">
    <property type="entry name" value="Winged helix-like DNA-binding domain superfamily/Winged helix DNA-binding domain"/>
    <property type="match status" value="1"/>
</dbReference>
<organism evidence="6 7">
    <name type="scientific">Enterococcus termitis</name>
    <dbReference type="NCBI Taxonomy" id="332950"/>
    <lineage>
        <taxon>Bacteria</taxon>
        <taxon>Bacillati</taxon>
        <taxon>Bacillota</taxon>
        <taxon>Bacilli</taxon>
        <taxon>Lactobacillales</taxon>
        <taxon>Enterococcaceae</taxon>
        <taxon>Enterococcus</taxon>
    </lineage>
</organism>
<evidence type="ECO:0000256" key="1">
    <source>
        <dbReference type="ARBA" id="ARBA00023015"/>
    </source>
</evidence>
<dbReference type="GO" id="GO:0000160">
    <property type="term" value="P:phosphorelay signal transduction system"/>
    <property type="evidence" value="ECO:0007669"/>
    <property type="project" value="InterPro"/>
</dbReference>
<gene>
    <name evidence="6" type="ORF">BCR25_09350</name>
</gene>
<dbReference type="SUPFAM" id="SSF46894">
    <property type="entry name" value="C-terminal effector domain of the bipartite response regulators"/>
    <property type="match status" value="1"/>
</dbReference>
<proteinExistence type="predicted"/>
<keyword evidence="3" id="KW-0804">Transcription</keyword>
<evidence type="ECO:0000256" key="2">
    <source>
        <dbReference type="ARBA" id="ARBA00023125"/>
    </source>
</evidence>
<feature type="DNA-binding region" description="OmpR/PhoB-type" evidence="4">
    <location>
        <begin position="134"/>
        <end position="234"/>
    </location>
</feature>
<dbReference type="EMBL" id="MIJY01000043">
    <property type="protein sequence ID" value="OEG10657.1"/>
    <property type="molecule type" value="Genomic_DNA"/>
</dbReference>
<dbReference type="PROSITE" id="PS51755">
    <property type="entry name" value="OMPR_PHOB"/>
    <property type="match status" value="1"/>
</dbReference>
<dbReference type="InterPro" id="IPR001867">
    <property type="entry name" value="OmpR/PhoB-type_DNA-bd"/>
</dbReference>
<dbReference type="OrthoDB" id="2190791at2"/>
<evidence type="ECO:0000256" key="4">
    <source>
        <dbReference type="PROSITE-ProRule" id="PRU01091"/>
    </source>
</evidence>
<comment type="caution">
    <text evidence="6">The sequence shown here is derived from an EMBL/GenBank/DDBJ whole genome shotgun (WGS) entry which is preliminary data.</text>
</comment>
<dbReference type="InterPro" id="IPR016032">
    <property type="entry name" value="Sig_transdc_resp-reg_C-effctor"/>
</dbReference>
<evidence type="ECO:0000259" key="5">
    <source>
        <dbReference type="PROSITE" id="PS51755"/>
    </source>
</evidence>
<dbReference type="PATRIC" id="fig|332950.4.peg.4080"/>
<dbReference type="InterPro" id="IPR036388">
    <property type="entry name" value="WH-like_DNA-bd_sf"/>
</dbReference>
<evidence type="ECO:0000313" key="6">
    <source>
        <dbReference type="EMBL" id="OEG10657.1"/>
    </source>
</evidence>
<keyword evidence="7" id="KW-1185">Reference proteome</keyword>
<dbReference type="CDD" id="cd00383">
    <property type="entry name" value="trans_reg_C"/>
    <property type="match status" value="1"/>
</dbReference>
<dbReference type="GO" id="GO:0006355">
    <property type="term" value="P:regulation of DNA-templated transcription"/>
    <property type="evidence" value="ECO:0007669"/>
    <property type="project" value="InterPro"/>
</dbReference>
<dbReference type="AlphaFoldDB" id="A0A1E5GDB0"/>
<evidence type="ECO:0000313" key="7">
    <source>
        <dbReference type="Proteomes" id="UP000095094"/>
    </source>
</evidence>